<dbReference type="EMBL" id="VSSQ01008808">
    <property type="protein sequence ID" value="MPM39905.1"/>
    <property type="molecule type" value="Genomic_DNA"/>
</dbReference>
<protein>
    <recommendedName>
        <fullName evidence="2">RloB domain-containing protein</fullName>
    </recommendedName>
</protein>
<evidence type="ECO:0000313" key="1">
    <source>
        <dbReference type="EMBL" id="MPM39905.1"/>
    </source>
</evidence>
<reference evidence="1" key="1">
    <citation type="submission" date="2019-08" db="EMBL/GenBank/DDBJ databases">
        <authorList>
            <person name="Kucharzyk K."/>
            <person name="Murdoch R.W."/>
            <person name="Higgins S."/>
            <person name="Loffler F."/>
        </authorList>
    </citation>
    <scope>NUCLEOTIDE SEQUENCE</scope>
</reference>
<evidence type="ECO:0008006" key="2">
    <source>
        <dbReference type="Google" id="ProtNLM"/>
    </source>
</evidence>
<name>A0A644ZG85_9ZZZZ</name>
<dbReference type="AlphaFoldDB" id="A0A644ZG85"/>
<comment type="caution">
    <text evidence="1">The sequence shown here is derived from an EMBL/GenBank/DDBJ whole genome shotgun (WGS) entry which is preliminary data.</text>
</comment>
<proteinExistence type="predicted"/>
<organism evidence="1">
    <name type="scientific">bioreactor metagenome</name>
    <dbReference type="NCBI Taxonomy" id="1076179"/>
    <lineage>
        <taxon>unclassified sequences</taxon>
        <taxon>metagenomes</taxon>
        <taxon>ecological metagenomes</taxon>
    </lineage>
</organism>
<dbReference type="Pfam" id="PF13707">
    <property type="entry name" value="RloB"/>
    <property type="match status" value="1"/>
</dbReference>
<gene>
    <name evidence="1" type="ORF">SDC9_86541</name>
</gene>
<sequence>MILKSRVYERKLPDRDATLFVIYCEGSRREHHYFRYFKEISSRINVEVIPADSQGNNSPLGLYDQACRDIDGEGFSGKYELVEGDQVWFVIDTDAWGEAIPELKSLCRSRPGWFVAESNPCFEVWLYYHVFSDAAWTIPLQGCSEWKNLVNARIPGGFDSRKHPVLIGDAIQNASVNFWAIGDEVLYGSTEVFKLSKAMYPLIASVVEKARRYHEDGLRR</sequence>
<dbReference type="InterPro" id="IPR025591">
    <property type="entry name" value="RloB"/>
</dbReference>
<accession>A0A644ZG85</accession>